<sequence>MSLISGGMQISNGGWDEMTTDERVGAVRDLVGALSFGNDFAKFGSNLIETLGGKREVPGIEGGMPRANATAWLGLLGDNFPDIWKSGADVKADLFAENISLRVDNGSRSLGNQGIPLDDLDENGRRNFDKLAENLGNQMIDTGTRSSGTDIAKKVGRSYLRFMGGRGWTSPVASWISSPASRSSRMPIRPWKRLAPVFRSGWVPRPPAWRLPTRCRCLRPAAAISPPISVVSVPA</sequence>
<gene>
    <name evidence="1" type="ORF">CUR86_18935</name>
</gene>
<comment type="caution">
    <text evidence="1">The sequence shown here is derived from an EMBL/GenBank/DDBJ whole genome shotgun (WGS) entry which is preliminary data.</text>
</comment>
<keyword evidence="2" id="KW-1185">Reference proteome</keyword>
<proteinExistence type="predicted"/>
<evidence type="ECO:0000313" key="1">
    <source>
        <dbReference type="EMBL" id="MDH4574288.1"/>
    </source>
</evidence>
<dbReference type="Proteomes" id="UP001162135">
    <property type="component" value="Unassembled WGS sequence"/>
</dbReference>
<reference evidence="1" key="1">
    <citation type="journal article" date="2015" name="Antonie Van Leeuwenhoek">
        <title>Comparative 16S rRNA signatures and multilocus sequence analysis for the genus Salinicola and description of Salinicola acroporae sp. nov., isolated from coral Acropora digitifera.</title>
        <authorList>
            <person name="Lepcha R.T."/>
            <person name="Poddar A."/>
            <person name="Schumann P."/>
            <person name="Das S.K."/>
        </authorList>
    </citation>
    <scope>NUCLEOTIDE SEQUENCE</scope>
    <source>
        <strain evidence="1">S4-41</strain>
    </source>
</reference>
<protein>
    <submittedName>
        <fullName evidence="1">Uncharacterized protein</fullName>
    </submittedName>
</protein>
<accession>A0ABT6I9T2</accession>
<name>A0ABT6I9T2_9GAMM</name>
<organism evidence="1 2">
    <name type="scientific">Salinicola acroporae</name>
    <dbReference type="NCBI Taxonomy" id="1541440"/>
    <lineage>
        <taxon>Bacteria</taxon>
        <taxon>Pseudomonadati</taxon>
        <taxon>Pseudomonadota</taxon>
        <taxon>Gammaproteobacteria</taxon>
        <taxon>Oceanospirillales</taxon>
        <taxon>Halomonadaceae</taxon>
        <taxon>Salinicola</taxon>
    </lineage>
</organism>
<dbReference type="EMBL" id="PGFS01000001">
    <property type="protein sequence ID" value="MDH4574288.1"/>
    <property type="molecule type" value="Genomic_DNA"/>
</dbReference>
<evidence type="ECO:0000313" key="2">
    <source>
        <dbReference type="Proteomes" id="UP001162135"/>
    </source>
</evidence>
<reference evidence="1" key="2">
    <citation type="submission" date="2017-11" db="EMBL/GenBank/DDBJ databases">
        <authorList>
            <person name="Das S.K."/>
        </authorList>
    </citation>
    <scope>NUCLEOTIDE SEQUENCE</scope>
    <source>
        <strain evidence="1">S4-41</strain>
    </source>
</reference>